<organism evidence="3 4">
    <name type="scientific">Nakamurella endophytica</name>
    <dbReference type="NCBI Taxonomy" id="1748367"/>
    <lineage>
        <taxon>Bacteria</taxon>
        <taxon>Bacillati</taxon>
        <taxon>Actinomycetota</taxon>
        <taxon>Actinomycetes</taxon>
        <taxon>Nakamurellales</taxon>
        <taxon>Nakamurellaceae</taxon>
        <taxon>Nakamurella</taxon>
    </lineage>
</organism>
<dbReference type="InterPro" id="IPR000428">
    <property type="entry name" value="Cu-bd"/>
</dbReference>
<keyword evidence="4" id="KW-1185">Reference proteome</keyword>
<dbReference type="CDD" id="cd00371">
    <property type="entry name" value="HMA"/>
    <property type="match status" value="1"/>
</dbReference>
<evidence type="ECO:0000313" key="3">
    <source>
        <dbReference type="EMBL" id="GGL91118.1"/>
    </source>
</evidence>
<proteinExistence type="predicted"/>
<evidence type="ECO:0000259" key="2">
    <source>
        <dbReference type="PROSITE" id="PS50846"/>
    </source>
</evidence>
<accession>A0A917SPK4</accession>
<dbReference type="RefSeq" id="WP_188940290.1">
    <property type="nucleotide sequence ID" value="NZ_BMNA01000002.1"/>
</dbReference>
<dbReference type="PROSITE" id="PS50846">
    <property type="entry name" value="HMA_2"/>
    <property type="match status" value="1"/>
</dbReference>
<feature type="domain" description="HMA" evidence="2">
    <location>
        <begin position="13"/>
        <end position="79"/>
    </location>
</feature>
<dbReference type="GO" id="GO:0006825">
    <property type="term" value="P:copper ion transport"/>
    <property type="evidence" value="ECO:0007669"/>
    <property type="project" value="InterPro"/>
</dbReference>
<dbReference type="InterPro" id="IPR017969">
    <property type="entry name" value="Heavy-metal-associated_CS"/>
</dbReference>
<dbReference type="InterPro" id="IPR036163">
    <property type="entry name" value="HMA_dom_sf"/>
</dbReference>
<comment type="caution">
    <text evidence="3">The sequence shown here is derived from an EMBL/GenBank/DDBJ whole genome shotgun (WGS) entry which is preliminary data.</text>
</comment>
<dbReference type="GO" id="GO:0005507">
    <property type="term" value="F:copper ion binding"/>
    <property type="evidence" value="ECO:0007669"/>
    <property type="project" value="InterPro"/>
</dbReference>
<dbReference type="EMBL" id="BMNA01000002">
    <property type="protein sequence ID" value="GGL91118.1"/>
    <property type="molecule type" value="Genomic_DNA"/>
</dbReference>
<protein>
    <submittedName>
        <fullName evidence="3">Metal-binding protein</fullName>
    </submittedName>
</protein>
<dbReference type="Gene3D" id="3.30.70.100">
    <property type="match status" value="1"/>
</dbReference>
<dbReference type="PRINTS" id="PR00944">
    <property type="entry name" value="CUEXPORT"/>
</dbReference>
<dbReference type="Proteomes" id="UP000655208">
    <property type="component" value="Unassembled WGS sequence"/>
</dbReference>
<dbReference type="InterPro" id="IPR006121">
    <property type="entry name" value="HMA_dom"/>
</dbReference>
<name>A0A917SPK4_9ACTN</name>
<dbReference type="SUPFAM" id="SSF55008">
    <property type="entry name" value="HMA, heavy metal-associated domain"/>
    <property type="match status" value="1"/>
</dbReference>
<dbReference type="PROSITE" id="PS01047">
    <property type="entry name" value="HMA_1"/>
    <property type="match status" value="1"/>
</dbReference>
<sequence>MTSTDTAGGVQPATATFQVEGMTCSHCVAAVTEELAAGVPGVSAVDVDLPSGRVTVTGDRPVSEDAVRVAVDEAGYQLVPGSLR</sequence>
<keyword evidence="1" id="KW-0479">Metal-binding</keyword>
<evidence type="ECO:0000256" key="1">
    <source>
        <dbReference type="ARBA" id="ARBA00022723"/>
    </source>
</evidence>
<reference evidence="3" key="1">
    <citation type="journal article" date="2014" name="Int. J. Syst. Evol. Microbiol.">
        <title>Complete genome sequence of Corynebacterium casei LMG S-19264T (=DSM 44701T), isolated from a smear-ripened cheese.</title>
        <authorList>
            <consortium name="US DOE Joint Genome Institute (JGI-PGF)"/>
            <person name="Walter F."/>
            <person name="Albersmeier A."/>
            <person name="Kalinowski J."/>
            <person name="Ruckert C."/>
        </authorList>
    </citation>
    <scope>NUCLEOTIDE SEQUENCE</scope>
    <source>
        <strain evidence="3">CGMCC 4.7308</strain>
    </source>
</reference>
<dbReference type="AlphaFoldDB" id="A0A917SPK4"/>
<evidence type="ECO:0000313" key="4">
    <source>
        <dbReference type="Proteomes" id="UP000655208"/>
    </source>
</evidence>
<gene>
    <name evidence="3" type="ORF">GCM10011594_08510</name>
</gene>
<reference evidence="3" key="2">
    <citation type="submission" date="2020-09" db="EMBL/GenBank/DDBJ databases">
        <authorList>
            <person name="Sun Q."/>
            <person name="Zhou Y."/>
        </authorList>
    </citation>
    <scope>NUCLEOTIDE SEQUENCE</scope>
    <source>
        <strain evidence="3">CGMCC 4.7308</strain>
    </source>
</reference>
<dbReference type="Pfam" id="PF00403">
    <property type="entry name" value="HMA"/>
    <property type="match status" value="1"/>
</dbReference>